<evidence type="ECO:0008006" key="3">
    <source>
        <dbReference type="Google" id="ProtNLM"/>
    </source>
</evidence>
<evidence type="ECO:0000313" key="1">
    <source>
        <dbReference type="EMBL" id="OAN48630.1"/>
    </source>
</evidence>
<name>A0A178MJ03_9CHLR</name>
<dbReference type="EMBL" id="LWQS01000030">
    <property type="protein sequence ID" value="OAN48630.1"/>
    <property type="molecule type" value="Genomic_DNA"/>
</dbReference>
<reference evidence="1 2" key="1">
    <citation type="submission" date="2016-04" db="EMBL/GenBank/DDBJ databases">
        <title>Chloroflexus islandicus sp. nov., a thermophilic filamentous anoxygenic phototrophic bacterium from geyser Strokkur (Iceland).</title>
        <authorList>
            <person name="Gaisin V.A."/>
            <person name="Kalashnikov A.M."/>
            <person name="Sukhacheva M.V."/>
            <person name="Grouzdev D.S."/>
            <person name="Ivanov T.M."/>
            <person name="Kuznetsov B."/>
            <person name="Gorlenko V.M."/>
        </authorList>
    </citation>
    <scope>NUCLEOTIDE SEQUENCE [LARGE SCALE GENOMIC DNA]</scope>
    <source>
        <strain evidence="2">isl-2</strain>
    </source>
</reference>
<accession>A0A178MJ03</accession>
<dbReference type="GO" id="GO:0006355">
    <property type="term" value="P:regulation of DNA-templated transcription"/>
    <property type="evidence" value="ECO:0007669"/>
    <property type="project" value="InterPro"/>
</dbReference>
<gene>
    <name evidence="1" type="ORF">A6A03_07600</name>
</gene>
<dbReference type="InterPro" id="IPR010985">
    <property type="entry name" value="Ribbon_hlx_hlx"/>
</dbReference>
<protein>
    <recommendedName>
        <fullName evidence="3">Toxin-antitoxin system protein</fullName>
    </recommendedName>
</protein>
<dbReference type="STRING" id="1707952.A6A03_07600"/>
<keyword evidence="2" id="KW-1185">Reference proteome</keyword>
<dbReference type="AlphaFoldDB" id="A0A178MJ03"/>
<dbReference type="OrthoDB" id="164944at2"/>
<sequence>MSTTTIRISSATHALLRDLAQQRGVSMQAVLEAALEHYRRQQLLAATNAAYAALRTDPAQWAELERERAVWDQTIADGLADRV</sequence>
<proteinExistence type="predicted"/>
<evidence type="ECO:0000313" key="2">
    <source>
        <dbReference type="Proteomes" id="UP000078287"/>
    </source>
</evidence>
<dbReference type="RefSeq" id="WP_066782844.1">
    <property type="nucleotide sequence ID" value="NZ_LWQS01000030.1"/>
</dbReference>
<dbReference type="Proteomes" id="UP000078287">
    <property type="component" value="Unassembled WGS sequence"/>
</dbReference>
<comment type="caution">
    <text evidence="1">The sequence shown here is derived from an EMBL/GenBank/DDBJ whole genome shotgun (WGS) entry which is preliminary data.</text>
</comment>
<dbReference type="SUPFAM" id="SSF47598">
    <property type="entry name" value="Ribbon-helix-helix"/>
    <property type="match status" value="1"/>
</dbReference>
<organism evidence="1 2">
    <name type="scientific">Chloroflexus islandicus</name>
    <dbReference type="NCBI Taxonomy" id="1707952"/>
    <lineage>
        <taxon>Bacteria</taxon>
        <taxon>Bacillati</taxon>
        <taxon>Chloroflexota</taxon>
        <taxon>Chloroflexia</taxon>
        <taxon>Chloroflexales</taxon>
        <taxon>Chloroflexineae</taxon>
        <taxon>Chloroflexaceae</taxon>
        <taxon>Chloroflexus</taxon>
    </lineage>
</organism>